<name>A0ABY7BLY5_9FIRM</name>
<dbReference type="SUPFAM" id="SSF54862">
    <property type="entry name" value="4Fe-4S ferredoxins"/>
    <property type="match status" value="1"/>
</dbReference>
<gene>
    <name evidence="7" type="ORF">OTK00_001916</name>
</gene>
<evidence type="ECO:0000256" key="3">
    <source>
        <dbReference type="ARBA" id="ARBA00022723"/>
    </source>
</evidence>
<dbReference type="PROSITE" id="PS00198">
    <property type="entry name" value="4FE4S_FER_1"/>
    <property type="match status" value="1"/>
</dbReference>
<feature type="domain" description="4Fe-4S ferredoxin-type" evidence="6">
    <location>
        <begin position="310"/>
        <end position="339"/>
    </location>
</feature>
<keyword evidence="8" id="KW-1185">Reference proteome</keyword>
<evidence type="ECO:0000256" key="1">
    <source>
        <dbReference type="ARBA" id="ARBA00003532"/>
    </source>
</evidence>
<dbReference type="PANTHER" id="PTHR24960:SF76">
    <property type="entry name" value="4FE-4S FERREDOXIN-TYPE DOMAIN-CONTAINING PROTEIN"/>
    <property type="match status" value="1"/>
</dbReference>
<reference evidence="7" key="1">
    <citation type="submission" date="2022-12" db="EMBL/GenBank/DDBJ databases">
        <authorList>
            <person name="Bing R.G."/>
            <person name="Willard D.J."/>
            <person name="Manesh M.J.H."/>
            <person name="Laemthong T."/>
            <person name="Crosby J.R."/>
            <person name="Kelly R.M."/>
        </authorList>
    </citation>
    <scope>NUCLEOTIDE SEQUENCE</scope>
    <source>
        <strain evidence="7">DSM 8990</strain>
    </source>
</reference>
<accession>A0ABY7BLY5</accession>
<organism evidence="7 8">
    <name type="scientific">Caldicellulosiruptor morganii</name>
    <dbReference type="NCBI Taxonomy" id="1387555"/>
    <lineage>
        <taxon>Bacteria</taxon>
        <taxon>Bacillati</taxon>
        <taxon>Bacillota</taxon>
        <taxon>Bacillota incertae sedis</taxon>
        <taxon>Caldicellulosiruptorales</taxon>
        <taxon>Caldicellulosiruptoraceae</taxon>
        <taxon>Caldicellulosiruptor</taxon>
    </lineage>
</organism>
<keyword evidence="5" id="KW-0411">Iron-sulfur</keyword>
<comment type="function">
    <text evidence="1">Ferredoxins are iron-sulfur proteins that transfer electrons in a wide variety of metabolic reactions.</text>
</comment>
<evidence type="ECO:0000256" key="5">
    <source>
        <dbReference type="ARBA" id="ARBA00023014"/>
    </source>
</evidence>
<dbReference type="RefSeq" id="WP_045169025.1">
    <property type="nucleotide sequence ID" value="NZ_CP113865.1"/>
</dbReference>
<dbReference type="InterPro" id="IPR007160">
    <property type="entry name" value="DUF362"/>
</dbReference>
<dbReference type="Gene3D" id="3.30.70.20">
    <property type="match status" value="1"/>
</dbReference>
<evidence type="ECO:0000256" key="2">
    <source>
        <dbReference type="ARBA" id="ARBA00022485"/>
    </source>
</evidence>
<dbReference type="PANTHER" id="PTHR24960">
    <property type="entry name" value="PHOTOSYSTEM I IRON-SULFUR CENTER-RELATED"/>
    <property type="match status" value="1"/>
</dbReference>
<keyword evidence="4" id="KW-0408">Iron</keyword>
<dbReference type="Pfam" id="PF04015">
    <property type="entry name" value="DUF362"/>
    <property type="match status" value="1"/>
</dbReference>
<evidence type="ECO:0000313" key="7">
    <source>
        <dbReference type="EMBL" id="WAM33418.1"/>
    </source>
</evidence>
<evidence type="ECO:0000259" key="6">
    <source>
        <dbReference type="PROSITE" id="PS51379"/>
    </source>
</evidence>
<keyword evidence="2" id="KW-0004">4Fe-4S</keyword>
<dbReference type="InterPro" id="IPR017896">
    <property type="entry name" value="4Fe4S_Fe-S-bd"/>
</dbReference>
<dbReference type="InterPro" id="IPR017900">
    <property type="entry name" value="4Fe4S_Fe_S_CS"/>
</dbReference>
<evidence type="ECO:0000313" key="8">
    <source>
        <dbReference type="Proteomes" id="UP001164909"/>
    </source>
</evidence>
<sequence length="376" mass="42044">MPKKVAIVRCDTYNVEDVKCALEKGINLLGFEFPAFNRVLLKPNLLMKKSLEEAVTTHPSVVEAVIRIIQEKANEIIIADSPGGPYTKRRLEAIYQAAGLKDLESYKKVILNYDTSFKEVQLKKSILKKISFISPYFEADGLINLPKLKTHRMAVYTGAVKNLFGLVPGGQKAELHFRLQEVEKFMEMLLDIYYTANPVLNIMDAIVGMEGEGPSAGKPRSLGLILISQDAVALDFVACKIIGLQTKDVPLLNVAKTKGLLDPDDIEIVGEKLEEVAVGNFDVPLRPEISFVRGRAPNFVSRFINDLLTPRPVFNRDVCIGCAECFNACPAQAIEMRSRKAYVDLEKCIRCYCCHELCPAKAITIRRSFLFEKILK</sequence>
<dbReference type="EMBL" id="CP113865">
    <property type="protein sequence ID" value="WAM33418.1"/>
    <property type="molecule type" value="Genomic_DNA"/>
</dbReference>
<dbReference type="PROSITE" id="PS51379">
    <property type="entry name" value="4FE4S_FER_2"/>
    <property type="match status" value="2"/>
</dbReference>
<protein>
    <submittedName>
        <fullName evidence="7">DUF362 domain-containing protein</fullName>
    </submittedName>
</protein>
<feature type="domain" description="4Fe-4S ferredoxin-type" evidence="6">
    <location>
        <begin position="340"/>
        <end position="368"/>
    </location>
</feature>
<evidence type="ECO:0000256" key="4">
    <source>
        <dbReference type="ARBA" id="ARBA00023004"/>
    </source>
</evidence>
<dbReference type="Proteomes" id="UP001164909">
    <property type="component" value="Chromosome"/>
</dbReference>
<proteinExistence type="predicted"/>
<dbReference type="Pfam" id="PF13237">
    <property type="entry name" value="Fer4_10"/>
    <property type="match status" value="1"/>
</dbReference>
<keyword evidence="3" id="KW-0479">Metal-binding</keyword>
<dbReference type="InterPro" id="IPR050157">
    <property type="entry name" value="PSI_iron-sulfur_center"/>
</dbReference>